<sequence>MIRLLDGTYVASGDNASPTGADITTPLKVIPANGYSYTGTLIDVAASGYPSQYAILTTDGLWAWGSRGHLLPTGSTSSSQFQKITIPAQIIPSDVNVIDAGEEVMAMLMNNGEVYVVSSRSGSHNGGGTTTLSSNFTKVMLDATTPLTGVTDIQVSTNGIFAYNASTNKFYTWGIQTYLGDASARATRSFATEMVNPLPTGVKAKQIELSTDETTGTSYYVLGTDQKIYVLGANTEGQLGLGNNTAALSWGIVKNQAGTADLTGVLLRMDQP</sequence>
<dbReference type="SUPFAM" id="SSF50985">
    <property type="entry name" value="RCC1/BLIP-II"/>
    <property type="match status" value="1"/>
</dbReference>
<gene>
    <name evidence="1" type="ORF">GHT06_003737</name>
</gene>
<dbReference type="Gene3D" id="2.130.10.30">
    <property type="entry name" value="Regulator of chromosome condensation 1/beta-lactamase-inhibitor protein II"/>
    <property type="match status" value="1"/>
</dbReference>
<dbReference type="InterPro" id="IPR009091">
    <property type="entry name" value="RCC1/BLIP-II"/>
</dbReference>
<organism evidence="1 2">
    <name type="scientific">Daphnia sinensis</name>
    <dbReference type="NCBI Taxonomy" id="1820382"/>
    <lineage>
        <taxon>Eukaryota</taxon>
        <taxon>Metazoa</taxon>
        <taxon>Ecdysozoa</taxon>
        <taxon>Arthropoda</taxon>
        <taxon>Crustacea</taxon>
        <taxon>Branchiopoda</taxon>
        <taxon>Diplostraca</taxon>
        <taxon>Cladocera</taxon>
        <taxon>Anomopoda</taxon>
        <taxon>Daphniidae</taxon>
        <taxon>Daphnia</taxon>
        <taxon>Daphnia similis group</taxon>
    </lineage>
</organism>
<dbReference type="AlphaFoldDB" id="A0AAD5KTB1"/>
<protein>
    <submittedName>
        <fullName evidence="1">Uncharacterized protein</fullName>
    </submittedName>
</protein>
<accession>A0AAD5KTB1</accession>
<reference evidence="1" key="1">
    <citation type="submission" date="2022-05" db="EMBL/GenBank/DDBJ databases">
        <title>A multi-omics perspective on studying reproductive biology in Daphnia sinensis.</title>
        <authorList>
            <person name="Jia J."/>
        </authorList>
    </citation>
    <scope>NUCLEOTIDE SEQUENCE</scope>
    <source>
        <strain evidence="1">WSL</strain>
    </source>
</reference>
<dbReference type="Proteomes" id="UP000820818">
    <property type="component" value="Unassembled WGS sequence"/>
</dbReference>
<keyword evidence="2" id="KW-1185">Reference proteome</keyword>
<proteinExistence type="predicted"/>
<name>A0AAD5KTB1_9CRUS</name>
<evidence type="ECO:0000313" key="1">
    <source>
        <dbReference type="EMBL" id="KAI9549371.1"/>
    </source>
</evidence>
<evidence type="ECO:0000313" key="2">
    <source>
        <dbReference type="Proteomes" id="UP000820818"/>
    </source>
</evidence>
<dbReference type="EMBL" id="WJBH02000308">
    <property type="protein sequence ID" value="KAI9549371.1"/>
    <property type="molecule type" value="Genomic_DNA"/>
</dbReference>
<comment type="caution">
    <text evidence="1">The sequence shown here is derived from an EMBL/GenBank/DDBJ whole genome shotgun (WGS) entry which is preliminary data.</text>
</comment>